<dbReference type="PROSITE" id="PS50178">
    <property type="entry name" value="ZF_FYVE"/>
    <property type="match status" value="1"/>
</dbReference>
<dbReference type="InterPro" id="IPR000306">
    <property type="entry name" value="Znf_FYVE"/>
</dbReference>
<feature type="non-terminal residue" evidence="8">
    <location>
        <position position="684"/>
    </location>
</feature>
<dbReference type="Proteomes" id="UP001166052">
    <property type="component" value="Unassembled WGS sequence"/>
</dbReference>
<feature type="non-terminal residue" evidence="8">
    <location>
        <position position="1"/>
    </location>
</feature>
<accession>A0ABS2Z1F7</accession>
<keyword evidence="9" id="KW-1185">Reference proteome</keyword>
<feature type="region of interest" description="Disordered" evidence="6">
    <location>
        <begin position="486"/>
        <end position="512"/>
    </location>
</feature>
<evidence type="ECO:0000313" key="9">
    <source>
        <dbReference type="Proteomes" id="UP001166052"/>
    </source>
</evidence>
<dbReference type="InterPro" id="IPR013083">
    <property type="entry name" value="Znf_RING/FYVE/PHD"/>
</dbReference>
<reference evidence="8" key="1">
    <citation type="journal article" date="2021" name="Cell">
        <title>Tracing the genetic footprints of vertebrate landing in non-teleost ray-finned fishes.</title>
        <authorList>
            <person name="Bi X."/>
            <person name="Wang K."/>
            <person name="Yang L."/>
            <person name="Pan H."/>
            <person name="Jiang H."/>
            <person name="Wei Q."/>
            <person name="Fang M."/>
            <person name="Yu H."/>
            <person name="Zhu C."/>
            <person name="Cai Y."/>
            <person name="He Y."/>
            <person name="Gan X."/>
            <person name="Zeng H."/>
            <person name="Yu D."/>
            <person name="Zhu Y."/>
            <person name="Jiang H."/>
            <person name="Qiu Q."/>
            <person name="Yang H."/>
            <person name="Zhang Y.E."/>
            <person name="Wang W."/>
            <person name="Zhu M."/>
            <person name="He S."/>
            <person name="Zhang G."/>
        </authorList>
    </citation>
    <scope>NUCLEOTIDE SEQUENCE</scope>
    <source>
        <strain evidence="8">Bchr_001</strain>
    </source>
</reference>
<name>A0ABS2Z1F7_POLSE</name>
<keyword evidence="4" id="KW-0862">Zinc</keyword>
<comment type="caution">
    <text evidence="8">The sequence shown here is derived from an EMBL/GenBank/DDBJ whole genome shotgun (WGS) entry which is preliminary data.</text>
</comment>
<dbReference type="InterPro" id="IPR043269">
    <property type="entry name" value="FYVE_LST2"/>
</dbReference>
<evidence type="ECO:0000256" key="2">
    <source>
        <dbReference type="ARBA" id="ARBA00022723"/>
    </source>
</evidence>
<evidence type="ECO:0000256" key="4">
    <source>
        <dbReference type="ARBA" id="ARBA00022833"/>
    </source>
</evidence>
<proteinExistence type="inferred from homology"/>
<dbReference type="PANTHER" id="PTHR46465:SF4">
    <property type="entry name" value="FYVE-TYPE DOMAIN-CONTAINING PROTEIN"/>
    <property type="match status" value="1"/>
</dbReference>
<keyword evidence="3 5" id="KW-0863">Zinc-finger</keyword>
<dbReference type="PANTHER" id="PTHR46465">
    <property type="entry name" value="LATERAL SIGNALING TARGET PROTEIN 2 HOMOLOG"/>
    <property type="match status" value="1"/>
</dbReference>
<dbReference type="InterPro" id="IPR011011">
    <property type="entry name" value="Znf_FYVE_PHD"/>
</dbReference>
<evidence type="ECO:0000256" key="6">
    <source>
        <dbReference type="SAM" id="MobiDB-lite"/>
    </source>
</evidence>
<feature type="compositionally biased region" description="Polar residues" evidence="6">
    <location>
        <begin position="497"/>
        <end position="510"/>
    </location>
</feature>
<keyword evidence="2" id="KW-0479">Metal-binding</keyword>
<dbReference type="Pfam" id="PF01363">
    <property type="entry name" value="FYVE"/>
    <property type="match status" value="1"/>
</dbReference>
<evidence type="ECO:0000256" key="5">
    <source>
        <dbReference type="PROSITE-ProRule" id="PRU00091"/>
    </source>
</evidence>
<evidence type="ECO:0000256" key="1">
    <source>
        <dbReference type="ARBA" id="ARBA00008755"/>
    </source>
</evidence>
<dbReference type="Gene3D" id="3.30.40.10">
    <property type="entry name" value="Zinc/RING finger domain, C3HC4 (zinc finger)"/>
    <property type="match status" value="1"/>
</dbReference>
<dbReference type="SUPFAM" id="SSF57903">
    <property type="entry name" value="FYVE/PHD zinc finger"/>
    <property type="match status" value="1"/>
</dbReference>
<feature type="domain" description="FYVE-type" evidence="7">
    <location>
        <begin position="617"/>
        <end position="677"/>
    </location>
</feature>
<dbReference type="CDD" id="cd15731">
    <property type="entry name" value="FYVE_LST2"/>
    <property type="match status" value="1"/>
</dbReference>
<organism evidence="8 9">
    <name type="scientific">Polypterus senegalus</name>
    <name type="common">Senegal bichir</name>
    <dbReference type="NCBI Taxonomy" id="55291"/>
    <lineage>
        <taxon>Eukaryota</taxon>
        <taxon>Metazoa</taxon>
        <taxon>Chordata</taxon>
        <taxon>Craniata</taxon>
        <taxon>Vertebrata</taxon>
        <taxon>Euteleostomi</taxon>
        <taxon>Actinopterygii</taxon>
        <taxon>Polypteriformes</taxon>
        <taxon>Polypteridae</taxon>
        <taxon>Polypterus</taxon>
    </lineage>
</organism>
<gene>
    <name evidence="8" type="primary">Zfyve28_1</name>
    <name evidence="8" type="ORF">GTO92_0018906</name>
</gene>
<dbReference type="SMART" id="SM00064">
    <property type="entry name" value="FYVE"/>
    <property type="match status" value="1"/>
</dbReference>
<evidence type="ECO:0000313" key="8">
    <source>
        <dbReference type="EMBL" id="MBN3292857.1"/>
    </source>
</evidence>
<sequence>MLPALMKRWLWKPKRSDMRPLAQFYYADEDVTRVTAELNGLDLRKDLQKYLLLLHQLRTLQDRMLQTIEAVMEECIPNQRQSRQYQIKFPDEILHENLGVQLWFAAECLSAGSFLEVREAEGLLLRPLAEDLLRSLEVVRLLLREQSLGDFRSYSAHVQEALLQYDHSYCQFELRYISTVIPVKSAEELQQQQEIVVLFCETVSRALTLGYLSQDLIDGYEPLLMFTIPRLAIICGLLIYPEGPLDLGKGADELSPLFRPFYSLLEKIRDLLLVLTPQELHILEKSLCAAESNGLLCSVPSAGSDQNTIAPNTCEAAECMPSLETTQQDFVMDSQASITAQPGSQFLPYTHNDRVPSSLFPHCPFNQNSSQDLPGLECRTLTPVSQGGWDRRTPRMAVSNQTLIFHGHGHQPIFHGHGHQPGVNIQEYGTDAQYPLAESSQERLASGNGLSVLNQGRPQRSGSWSIAPKIHEVESMDTTKVPYRWESPVAGLPPQVNGRTSSMPRGQQHYTMEDTRRKELRARYRSSSDMIHRLFVCISGVADQLQTNFASDMRLILKSVFEVTASKVEIDDQDYLHNPEEEVLCPRMEVCILCEELSSGHLETNNPAAAPPTWVPDSACDCCSACRVVFTFLRRRHHCRSCGKIFCSSCSSNMAPIPRFGLMKPVRVCIHCFNFHTGGDPAQC</sequence>
<evidence type="ECO:0000256" key="3">
    <source>
        <dbReference type="ARBA" id="ARBA00022771"/>
    </source>
</evidence>
<comment type="similarity">
    <text evidence="1">Belongs to the lst-2 family.</text>
</comment>
<dbReference type="InterPro" id="IPR017455">
    <property type="entry name" value="Znf_FYVE-rel"/>
</dbReference>
<dbReference type="EMBL" id="JAAWVN010018534">
    <property type="protein sequence ID" value="MBN3292857.1"/>
    <property type="molecule type" value="Genomic_DNA"/>
</dbReference>
<evidence type="ECO:0000259" key="7">
    <source>
        <dbReference type="PROSITE" id="PS50178"/>
    </source>
</evidence>
<dbReference type="InterPro" id="IPR051118">
    <property type="entry name" value="LST-2"/>
</dbReference>
<protein>
    <submittedName>
        <fullName evidence="8">LST2 protein</fullName>
    </submittedName>
</protein>